<accession>A0A292GTB2</accession>
<organism evidence="1">
    <name type="scientific">Ochrobactrum sp. PW1</name>
    <dbReference type="NCBI Taxonomy" id="1882222"/>
    <lineage>
        <taxon>Bacteria</taxon>
        <taxon>Pseudomonadati</taxon>
        <taxon>Pseudomonadota</taxon>
        <taxon>Alphaproteobacteria</taxon>
        <taxon>Hyphomicrobiales</taxon>
        <taxon>Brucellaceae</taxon>
        <taxon>Brucella/Ochrobactrum group</taxon>
        <taxon>Ochrobactrum</taxon>
    </lineage>
</organism>
<protein>
    <submittedName>
        <fullName evidence="1">Uncharacterized protein</fullName>
    </submittedName>
</protein>
<dbReference type="AlphaFoldDB" id="A0A292GTB2"/>
<proteinExistence type="predicted"/>
<reference evidence="1" key="1">
    <citation type="submission" date="2016-07" db="EMBL/GenBank/DDBJ databases">
        <title>Genomics reveals synergistic degradation of pyrene by five bacteria in a mangrove sediment-derived bacterial consortium.</title>
        <authorList>
            <person name="Wanapaisan P."/>
            <person name="Vejarano F."/>
            <person name="Chakraborty J."/>
            <person name="Shintani M."/>
            <person name="Muangchinda C."/>
            <person name="Laothamteep N."/>
            <person name="Suzuki-Minakuchi C."/>
            <person name="Inoue K."/>
            <person name="Nojiri H."/>
            <person name="Pinyakong O."/>
        </authorList>
    </citation>
    <scope>NUCLEOTIDE SEQUENCE</scope>
    <source>
        <strain evidence="1">PW1</strain>
    </source>
</reference>
<name>A0A292GTB2_9HYPH</name>
<sequence>MSDFKHCDDYIDDPDAPECLRKFLDHARSPGHGALRDDPRPKLFADYGGKRVRVLMASRFGDVGITADLNAEYGYDARVPVEVLSNFGDHP</sequence>
<evidence type="ECO:0000313" key="1">
    <source>
        <dbReference type="EMBL" id="BBA74442.1"/>
    </source>
</evidence>
<dbReference type="EMBL" id="LC171369">
    <property type="protein sequence ID" value="BBA74442.1"/>
    <property type="molecule type" value="Genomic_DNA"/>
</dbReference>